<feature type="compositionally biased region" description="Polar residues" evidence="1">
    <location>
        <begin position="137"/>
        <end position="146"/>
    </location>
</feature>
<dbReference type="AlphaFoldDB" id="A0A1A9V958"/>
<evidence type="ECO:0000313" key="2">
    <source>
        <dbReference type="EnsemblMetazoa" id="GAUT029864-PA"/>
    </source>
</evidence>
<feature type="compositionally biased region" description="Acidic residues" evidence="1">
    <location>
        <begin position="115"/>
        <end position="131"/>
    </location>
</feature>
<feature type="region of interest" description="Disordered" evidence="1">
    <location>
        <begin position="108"/>
        <end position="146"/>
    </location>
</feature>
<dbReference type="Pfam" id="PF15497">
    <property type="entry name" value="SNAPC5"/>
    <property type="match status" value="1"/>
</dbReference>
<keyword evidence="3" id="KW-1185">Reference proteome</keyword>
<dbReference type="GO" id="GO:0005634">
    <property type="term" value="C:nucleus"/>
    <property type="evidence" value="ECO:0007669"/>
    <property type="project" value="InterPro"/>
</dbReference>
<dbReference type="EnsemblMetazoa" id="GAUT029864-RA">
    <property type="protein sequence ID" value="GAUT029864-PA"/>
    <property type="gene ID" value="GAUT029864"/>
</dbReference>
<dbReference type="Proteomes" id="UP000078200">
    <property type="component" value="Unassembled WGS sequence"/>
</dbReference>
<sequence>MRKSRVSGVRGLQKQQGQLLKIQKSLELLLVQVNESINALKVEELQLRSYAASEITKSIDENQPSTSAQAVALMSAHSLLNSASEIATQTDYNLVNQQQINLESLLAPLKRNDNDFEEDDDDETENEDDAEEKFLLSLTSGNSMLQ</sequence>
<name>A0A1A9V958_GLOAU</name>
<dbReference type="GO" id="GO:0006366">
    <property type="term" value="P:transcription by RNA polymerase II"/>
    <property type="evidence" value="ECO:0007669"/>
    <property type="project" value="InterPro"/>
</dbReference>
<dbReference type="VEuPathDB" id="VectorBase:GAUT029864"/>
<evidence type="ECO:0000256" key="1">
    <source>
        <dbReference type="SAM" id="MobiDB-lite"/>
    </source>
</evidence>
<proteinExistence type="predicted"/>
<accession>A0A1A9V958</accession>
<reference evidence="2" key="1">
    <citation type="submission" date="2020-05" db="UniProtKB">
        <authorList>
            <consortium name="EnsemblMetazoa"/>
        </authorList>
    </citation>
    <scope>IDENTIFICATION</scope>
    <source>
        <strain evidence="2">TTRI</strain>
    </source>
</reference>
<dbReference type="InterPro" id="IPR029138">
    <property type="entry name" value="SNAPC5"/>
</dbReference>
<evidence type="ECO:0000313" key="3">
    <source>
        <dbReference type="Proteomes" id="UP000078200"/>
    </source>
</evidence>
<protein>
    <submittedName>
        <fullName evidence="2">Uncharacterized protein</fullName>
    </submittedName>
</protein>
<organism evidence="2 3">
    <name type="scientific">Glossina austeni</name>
    <name type="common">Savannah tsetse fly</name>
    <dbReference type="NCBI Taxonomy" id="7395"/>
    <lineage>
        <taxon>Eukaryota</taxon>
        <taxon>Metazoa</taxon>
        <taxon>Ecdysozoa</taxon>
        <taxon>Arthropoda</taxon>
        <taxon>Hexapoda</taxon>
        <taxon>Insecta</taxon>
        <taxon>Pterygota</taxon>
        <taxon>Neoptera</taxon>
        <taxon>Endopterygota</taxon>
        <taxon>Diptera</taxon>
        <taxon>Brachycera</taxon>
        <taxon>Muscomorpha</taxon>
        <taxon>Hippoboscoidea</taxon>
        <taxon>Glossinidae</taxon>
        <taxon>Glossina</taxon>
    </lineage>
</organism>
<dbReference type="GO" id="GO:0006384">
    <property type="term" value="P:transcription initiation at RNA polymerase III promoter"/>
    <property type="evidence" value="ECO:0007669"/>
    <property type="project" value="InterPro"/>
</dbReference>